<evidence type="ECO:0000313" key="2">
    <source>
        <dbReference type="Proteomes" id="UP000663833"/>
    </source>
</evidence>
<protein>
    <recommendedName>
        <fullName evidence="3">F-box domain-containing protein</fullName>
    </recommendedName>
</protein>
<proteinExistence type="predicted"/>
<reference evidence="1" key="1">
    <citation type="submission" date="2021-02" db="EMBL/GenBank/DDBJ databases">
        <authorList>
            <person name="Nowell W R."/>
        </authorList>
    </citation>
    <scope>NUCLEOTIDE SEQUENCE</scope>
</reference>
<gene>
    <name evidence="1" type="ORF">LUA448_LOCUS8687</name>
</gene>
<dbReference type="EMBL" id="CAJNYD010000949">
    <property type="protein sequence ID" value="CAF3307782.1"/>
    <property type="molecule type" value="Genomic_DNA"/>
</dbReference>
<name>A0A817T359_9BILA</name>
<comment type="caution">
    <text evidence="1">The sequence shown here is derived from an EMBL/GenBank/DDBJ whole genome shotgun (WGS) entry which is preliminary data.</text>
</comment>
<accession>A0A817T359</accession>
<dbReference type="Proteomes" id="UP000663833">
    <property type="component" value="Unassembled WGS sequence"/>
</dbReference>
<sequence>MNMEHSCAQLMDMPDEILLFILTKLTNIEVLYSLIGVNVELDKIASDPVFTNHLTLMKCSSNGDIYPLAKSILDRFCLQILPKIQHQINWLNLELLSMKRILLAGYYPNLRGFGLFIVEPETVAHLFVEEDHFGHTVKNRISTLIITLSDKEKKIFSRSRMKTICTRVFTIFTNLICLKFYPYSDIYINFVERLTFNQPREYVTFSSSTLTQLYINVETFNDCLYLLDGRFQQLHTFYVNALISTPPLSTIPNTAELINLKCFSLTCDIGIGFYEESLVSLLHRMSNLEELSLYTSICRFSHGKTFIDGNNLKHDIIYHMSKLKKFMFSIHSDILIDQSISLPSNEDIQRTFEDLKDYHIISYVDYFPKENIGQCHIYSYPSRMIYYHNLTNSFPGGLFKFVHRVLIYDERPFEYEFFIRIAKAFPFLKMLTIENRSPQLNEDNQNLPIIEYPHLIHLDLASAHDNYIEQLLVNTKTCLSNYIHLVISYRSLQRVTHNFTRHTMRVNCAKVKYLYVCDKSDVPEQFHVYFPYVKNF</sequence>
<organism evidence="1 2">
    <name type="scientific">Rotaria socialis</name>
    <dbReference type="NCBI Taxonomy" id="392032"/>
    <lineage>
        <taxon>Eukaryota</taxon>
        <taxon>Metazoa</taxon>
        <taxon>Spiralia</taxon>
        <taxon>Gnathifera</taxon>
        <taxon>Rotifera</taxon>
        <taxon>Eurotatoria</taxon>
        <taxon>Bdelloidea</taxon>
        <taxon>Philodinida</taxon>
        <taxon>Philodinidae</taxon>
        <taxon>Rotaria</taxon>
    </lineage>
</organism>
<dbReference type="AlphaFoldDB" id="A0A817T359"/>
<evidence type="ECO:0008006" key="3">
    <source>
        <dbReference type="Google" id="ProtNLM"/>
    </source>
</evidence>
<evidence type="ECO:0000313" key="1">
    <source>
        <dbReference type="EMBL" id="CAF3307782.1"/>
    </source>
</evidence>